<dbReference type="EMBL" id="ADZU01000022">
    <property type="protein sequence ID" value="EFS92498.1"/>
    <property type="molecule type" value="Genomic_DNA"/>
</dbReference>
<comment type="caution">
    <text evidence="1">The sequence shown here is derived from an EMBL/GenBank/DDBJ whole genome shotgun (WGS) entry which is preliminary data.</text>
</comment>
<gene>
    <name evidence="1" type="ORF">HMPREF9607_01285</name>
</gene>
<sequence>MVRRLRRTLVDDHGVNRRHIALWGIGDRTVQECEPLENPL</sequence>
<organism evidence="1 2">
    <name type="scientific">Cutibacterium modestum HL044PA1</name>
    <dbReference type="NCBI Taxonomy" id="765109"/>
    <lineage>
        <taxon>Bacteria</taxon>
        <taxon>Bacillati</taxon>
        <taxon>Actinomycetota</taxon>
        <taxon>Actinomycetes</taxon>
        <taxon>Propionibacteriales</taxon>
        <taxon>Propionibacteriaceae</taxon>
        <taxon>Cutibacterium</taxon>
        <taxon>Cutibacterium modestum</taxon>
    </lineage>
</organism>
<evidence type="ECO:0000313" key="1">
    <source>
        <dbReference type="EMBL" id="EFS92498.1"/>
    </source>
</evidence>
<protein>
    <submittedName>
        <fullName evidence="1">Uncharacterized protein</fullName>
    </submittedName>
</protein>
<dbReference type="Proteomes" id="UP000003179">
    <property type="component" value="Unassembled WGS sequence"/>
</dbReference>
<keyword evidence="2" id="KW-1185">Reference proteome</keyword>
<evidence type="ECO:0000313" key="2">
    <source>
        <dbReference type="Proteomes" id="UP000003179"/>
    </source>
</evidence>
<accession>A0ABN0C5H9</accession>
<proteinExistence type="predicted"/>
<reference evidence="1" key="1">
    <citation type="submission" date="2010-08" db="EMBL/GenBank/DDBJ databases">
        <authorList>
            <person name="Weinstock G."/>
            <person name="Sodergren E."/>
            <person name="Clifton S."/>
            <person name="Fulton L."/>
            <person name="Fulton B."/>
            <person name="Courtney L."/>
            <person name="Fronick C."/>
            <person name="Harrison M."/>
            <person name="Strong C."/>
            <person name="Farmer C."/>
            <person name="Delahaunty K."/>
            <person name="Markovic C."/>
            <person name="Hall O."/>
            <person name="Minx P."/>
            <person name="Tomlinson C."/>
            <person name="Mitreva M."/>
            <person name="Hou S."/>
            <person name="Chen J."/>
            <person name="Wollam A."/>
            <person name="Pepin K.H."/>
            <person name="Johnson M."/>
            <person name="Bhonagiri V."/>
            <person name="Zhang X."/>
            <person name="Suruliraj S."/>
            <person name="Warren W."/>
            <person name="Chinwalla A."/>
            <person name="Mardis E.R."/>
            <person name="Wilson R.K."/>
        </authorList>
    </citation>
    <scope>NUCLEOTIDE SEQUENCE [LARGE SCALE GENOMIC DNA]</scope>
    <source>
        <strain evidence="1">HL044PA1</strain>
    </source>
</reference>
<name>A0ABN0C5H9_9ACTN</name>